<evidence type="ECO:0000256" key="9">
    <source>
        <dbReference type="SAM" id="MobiDB-lite"/>
    </source>
</evidence>
<dbReference type="EMBL" id="JBHRXK010000002">
    <property type="protein sequence ID" value="MFC3550265.1"/>
    <property type="molecule type" value="Genomic_DNA"/>
</dbReference>
<proteinExistence type="inferred from homology"/>
<feature type="binding site" evidence="7">
    <location>
        <begin position="115"/>
        <end position="125"/>
    </location>
    <ligand>
        <name>ATP</name>
        <dbReference type="ChEBI" id="CHEBI:30616"/>
    </ligand>
</feature>
<evidence type="ECO:0000313" key="12">
    <source>
        <dbReference type="EMBL" id="MFC3550265.1"/>
    </source>
</evidence>
<dbReference type="NCBIfam" id="TIGR00191">
    <property type="entry name" value="thrB"/>
    <property type="match status" value="1"/>
</dbReference>
<dbReference type="InterPro" id="IPR013750">
    <property type="entry name" value="GHMP_kinase_C_dom"/>
</dbReference>
<dbReference type="RefSeq" id="WP_386758009.1">
    <property type="nucleotide sequence ID" value="NZ_JBHRXK010000002.1"/>
</dbReference>
<dbReference type="PANTHER" id="PTHR20861">
    <property type="entry name" value="HOMOSERINE/4-DIPHOSPHOCYTIDYL-2-C-METHYL-D-ERYTHRITOL KINASE"/>
    <property type="match status" value="1"/>
</dbReference>
<dbReference type="HAMAP" id="MF_00384">
    <property type="entry name" value="Homoser_kinase"/>
    <property type="match status" value="1"/>
</dbReference>
<comment type="caution">
    <text evidence="12">The sequence shown here is derived from an EMBL/GenBank/DDBJ whole genome shotgun (WGS) entry which is preliminary data.</text>
</comment>
<comment type="function">
    <text evidence="7">Catalyzes the ATP-dependent phosphorylation of L-homoserine to L-homoserine phosphate.</text>
</comment>
<keyword evidence="7" id="KW-0963">Cytoplasm</keyword>
<dbReference type="NCBIfam" id="NF002288">
    <property type="entry name" value="PRK01212.1-4"/>
    <property type="match status" value="1"/>
</dbReference>
<dbReference type="SUPFAM" id="SSF55060">
    <property type="entry name" value="GHMP Kinase, C-terminal domain"/>
    <property type="match status" value="1"/>
</dbReference>
<keyword evidence="3 7" id="KW-0791">Threonine biosynthesis</keyword>
<accession>A0ABV7RQP3</accession>
<evidence type="ECO:0000256" key="8">
    <source>
        <dbReference type="NCBIfam" id="TIGR00191"/>
    </source>
</evidence>
<dbReference type="InterPro" id="IPR000870">
    <property type="entry name" value="Homoserine_kinase"/>
</dbReference>
<dbReference type="InterPro" id="IPR036554">
    <property type="entry name" value="GHMP_kinase_C_sf"/>
</dbReference>
<evidence type="ECO:0000256" key="3">
    <source>
        <dbReference type="ARBA" id="ARBA00022697"/>
    </source>
</evidence>
<evidence type="ECO:0000256" key="6">
    <source>
        <dbReference type="ARBA" id="ARBA00022840"/>
    </source>
</evidence>
<dbReference type="GO" id="GO:0004413">
    <property type="term" value="F:homoserine kinase activity"/>
    <property type="evidence" value="ECO:0007669"/>
    <property type="project" value="UniProtKB-EC"/>
</dbReference>
<dbReference type="InterPro" id="IPR020568">
    <property type="entry name" value="Ribosomal_Su5_D2-typ_SF"/>
</dbReference>
<sequence length="340" mass="35001">MNRMPVNTSSFEPTSSTLNNPTTRAVRAFAPGSVGNIGVGFDLLGHSIDGVRDVALVRRIAEPVVRIAAIRGDVAGADALPLEATRNTAGQALISLREKLGLGHGFELELEKGIPLGSGLGGSAASCVAALVAANALMDAPLPREALYKYALDGESVSSGSRHGDNVAPMLLGGVVMATATRMIPLSVPAWLHAVVVHPDQVLETRRARAVLAEPYPLPLVVEQSAHLALFLTGLQRGDVQLLREGLHDLLVEPRRAPLIPGFAQAKAAALDHSALGASISGAGPSTFAWFASKADAAAAAPAMQAAFAEAGYGSRAYVTPVAGPRADVITDEGRDGVAA</sequence>
<organism evidence="12 13">
    <name type="scientific">Lysobacter cavernae</name>
    <dbReference type="NCBI Taxonomy" id="1685901"/>
    <lineage>
        <taxon>Bacteria</taxon>
        <taxon>Pseudomonadati</taxon>
        <taxon>Pseudomonadota</taxon>
        <taxon>Gammaproteobacteria</taxon>
        <taxon>Lysobacterales</taxon>
        <taxon>Lysobacteraceae</taxon>
        <taxon>Lysobacter</taxon>
    </lineage>
</organism>
<keyword evidence="1 7" id="KW-0028">Amino-acid biosynthesis</keyword>
<keyword evidence="2 7" id="KW-0808">Transferase</keyword>
<name>A0ABV7RQP3_9GAMM</name>
<keyword evidence="5 7" id="KW-0418">Kinase</keyword>
<feature type="domain" description="GHMP kinase C-terminal" evidence="11">
    <location>
        <begin position="232"/>
        <end position="309"/>
    </location>
</feature>
<dbReference type="Gene3D" id="3.30.230.10">
    <property type="match status" value="1"/>
</dbReference>
<feature type="region of interest" description="Disordered" evidence="9">
    <location>
        <begin position="1"/>
        <end position="20"/>
    </location>
</feature>
<reference evidence="13" key="1">
    <citation type="journal article" date="2019" name="Int. J. Syst. Evol. Microbiol.">
        <title>The Global Catalogue of Microorganisms (GCM) 10K type strain sequencing project: providing services to taxonomists for standard genome sequencing and annotation.</title>
        <authorList>
            <consortium name="The Broad Institute Genomics Platform"/>
            <consortium name="The Broad Institute Genome Sequencing Center for Infectious Disease"/>
            <person name="Wu L."/>
            <person name="Ma J."/>
        </authorList>
    </citation>
    <scope>NUCLEOTIDE SEQUENCE [LARGE SCALE GENOMIC DNA]</scope>
    <source>
        <strain evidence="13">KCTC 42875</strain>
    </source>
</reference>
<dbReference type="EC" id="2.7.1.39" evidence="7 8"/>
<evidence type="ECO:0000256" key="5">
    <source>
        <dbReference type="ARBA" id="ARBA00022777"/>
    </source>
</evidence>
<comment type="pathway">
    <text evidence="7">Amino-acid biosynthesis; L-threonine biosynthesis; L-threonine from L-aspartate: step 4/5.</text>
</comment>
<keyword evidence="6 7" id="KW-0067">ATP-binding</keyword>
<comment type="subcellular location">
    <subcellularLocation>
        <location evidence="7">Cytoplasm</location>
    </subcellularLocation>
</comment>
<evidence type="ECO:0000256" key="4">
    <source>
        <dbReference type="ARBA" id="ARBA00022741"/>
    </source>
</evidence>
<dbReference type="Pfam" id="PF00288">
    <property type="entry name" value="GHMP_kinases_N"/>
    <property type="match status" value="1"/>
</dbReference>
<evidence type="ECO:0000256" key="7">
    <source>
        <dbReference type="HAMAP-Rule" id="MF_00384"/>
    </source>
</evidence>
<dbReference type="PANTHER" id="PTHR20861:SF1">
    <property type="entry name" value="HOMOSERINE KINASE"/>
    <property type="match status" value="1"/>
</dbReference>
<dbReference type="PIRSF" id="PIRSF000676">
    <property type="entry name" value="Homoser_kin"/>
    <property type="match status" value="1"/>
</dbReference>
<evidence type="ECO:0000313" key="13">
    <source>
        <dbReference type="Proteomes" id="UP001595740"/>
    </source>
</evidence>
<keyword evidence="4 7" id="KW-0547">Nucleotide-binding</keyword>
<gene>
    <name evidence="7" type="primary">thrB</name>
    <name evidence="12" type="ORF">ACFOLC_04480</name>
</gene>
<protein>
    <recommendedName>
        <fullName evidence="7 8">Homoserine kinase</fullName>
        <shortName evidence="7">HK</shortName>
        <shortName evidence="7">HSK</shortName>
        <ecNumber evidence="7 8">2.7.1.39</ecNumber>
    </recommendedName>
</protein>
<evidence type="ECO:0000259" key="10">
    <source>
        <dbReference type="Pfam" id="PF00288"/>
    </source>
</evidence>
<dbReference type="InterPro" id="IPR014721">
    <property type="entry name" value="Ribsml_uS5_D2-typ_fold_subgr"/>
</dbReference>
<comment type="similarity">
    <text evidence="7">Belongs to the GHMP kinase family. Homoserine kinase subfamily.</text>
</comment>
<feature type="domain" description="GHMP kinase N-terminal" evidence="10">
    <location>
        <begin position="87"/>
        <end position="174"/>
    </location>
</feature>
<evidence type="ECO:0000256" key="2">
    <source>
        <dbReference type="ARBA" id="ARBA00022679"/>
    </source>
</evidence>
<evidence type="ECO:0000259" key="11">
    <source>
        <dbReference type="Pfam" id="PF08544"/>
    </source>
</evidence>
<dbReference type="Proteomes" id="UP001595740">
    <property type="component" value="Unassembled WGS sequence"/>
</dbReference>
<keyword evidence="13" id="KW-1185">Reference proteome</keyword>
<evidence type="ECO:0000256" key="1">
    <source>
        <dbReference type="ARBA" id="ARBA00022605"/>
    </source>
</evidence>
<comment type="catalytic activity">
    <reaction evidence="7">
        <text>L-homoserine + ATP = O-phospho-L-homoserine + ADP + H(+)</text>
        <dbReference type="Rhea" id="RHEA:13985"/>
        <dbReference type="ChEBI" id="CHEBI:15378"/>
        <dbReference type="ChEBI" id="CHEBI:30616"/>
        <dbReference type="ChEBI" id="CHEBI:57476"/>
        <dbReference type="ChEBI" id="CHEBI:57590"/>
        <dbReference type="ChEBI" id="CHEBI:456216"/>
        <dbReference type="EC" id="2.7.1.39"/>
    </reaction>
</comment>
<dbReference type="InterPro" id="IPR006204">
    <property type="entry name" value="GHMP_kinase_N_dom"/>
</dbReference>
<dbReference type="SUPFAM" id="SSF54211">
    <property type="entry name" value="Ribosomal protein S5 domain 2-like"/>
    <property type="match status" value="1"/>
</dbReference>
<dbReference type="Pfam" id="PF08544">
    <property type="entry name" value="GHMP_kinases_C"/>
    <property type="match status" value="1"/>
</dbReference>
<dbReference type="PRINTS" id="PR00958">
    <property type="entry name" value="HOMSERKINASE"/>
</dbReference>
<dbReference type="Gene3D" id="3.30.70.890">
    <property type="entry name" value="GHMP kinase, C-terminal domain"/>
    <property type="match status" value="1"/>
</dbReference>